<feature type="signal peptide" evidence="1">
    <location>
        <begin position="1"/>
        <end position="30"/>
    </location>
</feature>
<evidence type="ECO:0000256" key="1">
    <source>
        <dbReference type="SAM" id="SignalP"/>
    </source>
</evidence>
<evidence type="ECO:0000313" key="2">
    <source>
        <dbReference type="EMBL" id="GAA4034930.1"/>
    </source>
</evidence>
<feature type="chain" id="PRO_5047043855" evidence="1">
    <location>
        <begin position="31"/>
        <end position="170"/>
    </location>
</feature>
<keyword evidence="1" id="KW-0732">Signal</keyword>
<keyword evidence="3" id="KW-1185">Reference proteome</keyword>
<organism evidence="2 3">
    <name type="scientific">Sphingomonas rosea</name>
    <dbReference type="NCBI Taxonomy" id="335605"/>
    <lineage>
        <taxon>Bacteria</taxon>
        <taxon>Pseudomonadati</taxon>
        <taxon>Pseudomonadota</taxon>
        <taxon>Alphaproteobacteria</taxon>
        <taxon>Sphingomonadales</taxon>
        <taxon>Sphingomonadaceae</taxon>
        <taxon>Sphingomonas</taxon>
    </lineage>
</organism>
<accession>A0ABP7U2N1</accession>
<name>A0ABP7U2N1_9SPHN</name>
<comment type="caution">
    <text evidence="2">The sequence shown here is derived from an EMBL/GenBank/DDBJ whole genome shotgun (WGS) entry which is preliminary data.</text>
</comment>
<protein>
    <submittedName>
        <fullName evidence="2">Uncharacterized protein</fullName>
    </submittedName>
</protein>
<reference evidence="3" key="1">
    <citation type="journal article" date="2019" name="Int. J. Syst. Evol. Microbiol.">
        <title>The Global Catalogue of Microorganisms (GCM) 10K type strain sequencing project: providing services to taxonomists for standard genome sequencing and annotation.</title>
        <authorList>
            <consortium name="The Broad Institute Genomics Platform"/>
            <consortium name="The Broad Institute Genome Sequencing Center for Infectious Disease"/>
            <person name="Wu L."/>
            <person name="Ma J."/>
        </authorList>
    </citation>
    <scope>NUCLEOTIDE SEQUENCE [LARGE SCALE GENOMIC DNA]</scope>
    <source>
        <strain evidence="3">JCM 17564</strain>
    </source>
</reference>
<sequence>MPDRWDRMTRPAILVLAAVVASSASVSATAEIPVSPLKDIYLSYNDCLEVAQPAGLSTAKLGELGWQQATMSDGKSKAVEQPLIFGKADRKPLIILSAKSGEGICIVMARIQSRATFPEFLKAWGGKLPAPDAEGRIIFSDEGRLVVLQQTGSDQQPALTMSVMTPTEKK</sequence>
<dbReference type="RefSeq" id="WP_344696313.1">
    <property type="nucleotide sequence ID" value="NZ_BAABBR010000001.1"/>
</dbReference>
<dbReference type="Proteomes" id="UP001424459">
    <property type="component" value="Unassembled WGS sequence"/>
</dbReference>
<dbReference type="EMBL" id="BAABBR010000001">
    <property type="protein sequence ID" value="GAA4034930.1"/>
    <property type="molecule type" value="Genomic_DNA"/>
</dbReference>
<evidence type="ECO:0000313" key="3">
    <source>
        <dbReference type="Proteomes" id="UP001424459"/>
    </source>
</evidence>
<gene>
    <name evidence="2" type="ORF">GCM10022281_13950</name>
</gene>
<proteinExistence type="predicted"/>